<organism evidence="2 3">
    <name type="scientific">Astyanax mexicanus</name>
    <name type="common">Blind cave fish</name>
    <name type="synonym">Astyanax fasciatus mexicanus</name>
    <dbReference type="NCBI Taxonomy" id="7994"/>
    <lineage>
        <taxon>Eukaryota</taxon>
        <taxon>Metazoa</taxon>
        <taxon>Chordata</taxon>
        <taxon>Craniata</taxon>
        <taxon>Vertebrata</taxon>
        <taxon>Euteleostomi</taxon>
        <taxon>Actinopterygii</taxon>
        <taxon>Neopterygii</taxon>
        <taxon>Teleostei</taxon>
        <taxon>Ostariophysi</taxon>
        <taxon>Characiformes</taxon>
        <taxon>Characoidei</taxon>
        <taxon>Acestrorhamphidae</taxon>
        <taxon>Acestrorhamphinae</taxon>
        <taxon>Astyanax</taxon>
    </lineage>
</organism>
<reference evidence="2" key="1">
    <citation type="submission" date="2025-08" db="UniProtKB">
        <authorList>
            <consortium name="Ensembl"/>
        </authorList>
    </citation>
    <scope>IDENTIFICATION</scope>
</reference>
<accession>A0A8B9H1S2</accession>
<dbReference type="GO" id="GO:0015074">
    <property type="term" value="P:DNA integration"/>
    <property type="evidence" value="ECO:0007669"/>
    <property type="project" value="InterPro"/>
</dbReference>
<evidence type="ECO:0000313" key="2">
    <source>
        <dbReference type="Ensembl" id="ENSAMXP00005005799.1"/>
    </source>
</evidence>
<sequence length="74" mass="8356">MSRVILLEVTKNPRVTSKQLKASVILANVNESTTRRTLNKSGVHIRVARGKLSKKKIAACLNFAKDHMDKTEFY</sequence>
<evidence type="ECO:0000313" key="3">
    <source>
        <dbReference type="Proteomes" id="UP000694621"/>
    </source>
</evidence>
<dbReference type="AlphaFoldDB" id="A0A8B9H1S2"/>
<dbReference type="GO" id="GO:0006313">
    <property type="term" value="P:DNA transposition"/>
    <property type="evidence" value="ECO:0007669"/>
    <property type="project" value="InterPro"/>
</dbReference>
<name>A0A8B9H1S2_ASTMX</name>
<dbReference type="Ensembl" id="ENSAMXT00005006601.1">
    <property type="protein sequence ID" value="ENSAMXP00005005799.1"/>
    <property type="gene ID" value="ENSAMXG00005003505.1"/>
</dbReference>
<dbReference type="GO" id="GO:0003677">
    <property type="term" value="F:DNA binding"/>
    <property type="evidence" value="ECO:0007669"/>
    <property type="project" value="InterPro"/>
</dbReference>
<dbReference type="Pfam" id="PF01498">
    <property type="entry name" value="HTH_Tnp_Tc3_2"/>
    <property type="match status" value="1"/>
</dbReference>
<dbReference type="Proteomes" id="UP000694621">
    <property type="component" value="Unplaced"/>
</dbReference>
<feature type="domain" description="Transposase Tc1-like" evidence="1">
    <location>
        <begin position="3"/>
        <end position="69"/>
    </location>
</feature>
<proteinExistence type="predicted"/>
<protein>
    <recommendedName>
        <fullName evidence="1">Transposase Tc1-like domain-containing protein</fullName>
    </recommendedName>
</protein>
<dbReference type="InterPro" id="IPR002492">
    <property type="entry name" value="Transposase_Tc1-like"/>
</dbReference>
<evidence type="ECO:0000259" key="1">
    <source>
        <dbReference type="Pfam" id="PF01498"/>
    </source>
</evidence>